<accession>A0ABN8H8L6</accession>
<dbReference type="RefSeq" id="WP_236293218.1">
    <property type="nucleotide sequence ID" value="NZ_CAKMMW010000040.1"/>
</dbReference>
<comment type="caution">
    <text evidence="2">The sequence shown here is derived from an EMBL/GenBank/DDBJ whole genome shotgun (WGS) entry which is preliminary data.</text>
</comment>
<dbReference type="SUPFAM" id="SSF53067">
    <property type="entry name" value="Actin-like ATPase domain"/>
    <property type="match status" value="1"/>
</dbReference>
<proteinExistence type="inferred from homology"/>
<dbReference type="EMBL" id="CAKMMW010000040">
    <property type="protein sequence ID" value="CAH1231130.1"/>
    <property type="molecule type" value="Genomic_DNA"/>
</dbReference>
<evidence type="ECO:0000313" key="3">
    <source>
        <dbReference type="Proteomes" id="UP000838821"/>
    </source>
</evidence>
<evidence type="ECO:0000313" key="2">
    <source>
        <dbReference type="EMBL" id="CAH1231130.1"/>
    </source>
</evidence>
<protein>
    <recommendedName>
        <fullName evidence="4">ROK family protein</fullName>
    </recommendedName>
</protein>
<evidence type="ECO:0000256" key="1">
    <source>
        <dbReference type="ARBA" id="ARBA00006479"/>
    </source>
</evidence>
<evidence type="ECO:0008006" key="4">
    <source>
        <dbReference type="Google" id="ProtNLM"/>
    </source>
</evidence>
<keyword evidence="3" id="KW-1185">Reference proteome</keyword>
<gene>
    <name evidence="2" type="ORF">PAECIP111891_06809</name>
</gene>
<name>A0ABN8H8L6_9BACL</name>
<dbReference type="InterPro" id="IPR043129">
    <property type="entry name" value="ATPase_NBD"/>
</dbReference>
<dbReference type="PANTHER" id="PTHR18964:SF149">
    <property type="entry name" value="BIFUNCTIONAL UDP-N-ACETYLGLUCOSAMINE 2-EPIMERASE_N-ACETYLMANNOSAMINE KINASE"/>
    <property type="match status" value="1"/>
</dbReference>
<organism evidence="2 3">
    <name type="scientific">Paenibacillus allorhizoplanae</name>
    <dbReference type="NCBI Taxonomy" id="2905648"/>
    <lineage>
        <taxon>Bacteria</taxon>
        <taxon>Bacillati</taxon>
        <taxon>Bacillota</taxon>
        <taxon>Bacilli</taxon>
        <taxon>Bacillales</taxon>
        <taxon>Paenibacillaceae</taxon>
        <taxon>Paenibacillus</taxon>
    </lineage>
</organism>
<dbReference type="PANTHER" id="PTHR18964">
    <property type="entry name" value="ROK (REPRESSOR, ORF, KINASE) FAMILY"/>
    <property type="match status" value="1"/>
</dbReference>
<dbReference type="Pfam" id="PF00480">
    <property type="entry name" value="ROK"/>
    <property type="match status" value="1"/>
</dbReference>
<sequence>MHIVIDFGGTDISIGLVQNGTVISITRLPALSQEGLLRRLSDVIGSIYQLLSQSRYAISECTGIGIAMSGVVDPISRTLLINEIYSDAVGFPFVQWFEVVFGLPCILENDAEAALIGEAAYTVARGETNAVLLGVSRMLEIKQAPKDVLQN</sequence>
<dbReference type="Gene3D" id="3.30.420.40">
    <property type="match status" value="1"/>
</dbReference>
<dbReference type="CDD" id="cd23763">
    <property type="entry name" value="ASKHA_ATPase_ROK"/>
    <property type="match status" value="1"/>
</dbReference>
<reference evidence="2" key="1">
    <citation type="submission" date="2022-01" db="EMBL/GenBank/DDBJ databases">
        <authorList>
            <person name="Criscuolo A."/>
        </authorList>
    </citation>
    <scope>NUCLEOTIDE SEQUENCE</scope>
    <source>
        <strain evidence="2">CIP111891</strain>
    </source>
</reference>
<dbReference type="InterPro" id="IPR000600">
    <property type="entry name" value="ROK"/>
</dbReference>
<dbReference type="Proteomes" id="UP000838821">
    <property type="component" value="Unassembled WGS sequence"/>
</dbReference>
<comment type="similarity">
    <text evidence="1">Belongs to the ROK (NagC/XylR) family.</text>
</comment>